<evidence type="ECO:0000313" key="2">
    <source>
        <dbReference type="EMBL" id="KAF6114673.1"/>
    </source>
</evidence>
<evidence type="ECO:0000256" key="1">
    <source>
        <dbReference type="SAM" id="MobiDB-lite"/>
    </source>
</evidence>
<dbReference type="Proteomes" id="UP000664940">
    <property type="component" value="Unassembled WGS sequence"/>
</dbReference>
<accession>A0A834AP53</accession>
<comment type="caution">
    <text evidence="2">The sequence shown here is derived from an EMBL/GenBank/DDBJ whole genome shotgun (WGS) entry which is preliminary data.</text>
</comment>
<gene>
    <name evidence="2" type="ORF">HJG60_010626</name>
</gene>
<dbReference type="AlphaFoldDB" id="A0A834AP53"/>
<organism evidence="2 3">
    <name type="scientific">Phyllostomus discolor</name>
    <name type="common">pale spear-nosed bat</name>
    <dbReference type="NCBI Taxonomy" id="89673"/>
    <lineage>
        <taxon>Eukaryota</taxon>
        <taxon>Metazoa</taxon>
        <taxon>Chordata</taxon>
        <taxon>Craniata</taxon>
        <taxon>Vertebrata</taxon>
        <taxon>Euteleostomi</taxon>
        <taxon>Mammalia</taxon>
        <taxon>Eutheria</taxon>
        <taxon>Laurasiatheria</taxon>
        <taxon>Chiroptera</taxon>
        <taxon>Yangochiroptera</taxon>
        <taxon>Phyllostomidae</taxon>
        <taxon>Phyllostominae</taxon>
        <taxon>Phyllostomus</taxon>
    </lineage>
</organism>
<proteinExistence type="predicted"/>
<name>A0A834AP53_9CHIR</name>
<sequence>MWMKAKKLYDSFVESMDINDSDEDEDEDDNAEAGLPGACHTRPSPFSISKDWSDKFQRQFGLKSISLYGETASADKKQLQQLPRTMFNAQMKRSVIPTPLVEIEVTAQGEDTAPSDEVVPSEEL</sequence>
<feature type="compositionally biased region" description="Acidic residues" evidence="1">
    <location>
        <begin position="17"/>
        <end position="31"/>
    </location>
</feature>
<dbReference type="EMBL" id="JABVXQ010000004">
    <property type="protein sequence ID" value="KAF6114673.1"/>
    <property type="molecule type" value="Genomic_DNA"/>
</dbReference>
<evidence type="ECO:0000313" key="3">
    <source>
        <dbReference type="Proteomes" id="UP000664940"/>
    </source>
</evidence>
<protein>
    <submittedName>
        <fullName evidence="2">Uncharacterized protein</fullName>
    </submittedName>
</protein>
<reference evidence="2 3" key="1">
    <citation type="journal article" date="2020" name="Nature">
        <title>Six reference-quality genomes reveal evolution of bat adaptations.</title>
        <authorList>
            <person name="Jebb D."/>
            <person name="Huang Z."/>
            <person name="Pippel M."/>
            <person name="Hughes G.M."/>
            <person name="Lavrichenko K."/>
            <person name="Devanna P."/>
            <person name="Winkler S."/>
            <person name="Jermiin L.S."/>
            <person name="Skirmuntt E.C."/>
            <person name="Katzourakis A."/>
            <person name="Burkitt-Gray L."/>
            <person name="Ray D.A."/>
            <person name="Sullivan K.A.M."/>
            <person name="Roscito J.G."/>
            <person name="Kirilenko B.M."/>
            <person name="Davalos L.M."/>
            <person name="Corthals A.P."/>
            <person name="Power M.L."/>
            <person name="Jones G."/>
            <person name="Ransome R.D."/>
            <person name="Dechmann D.K.N."/>
            <person name="Locatelli A.G."/>
            <person name="Puechmaille S.J."/>
            <person name="Fedrigo O."/>
            <person name="Jarvis E.D."/>
            <person name="Hiller M."/>
            <person name="Vernes S.C."/>
            <person name="Myers E.W."/>
            <person name="Teeling E.C."/>
        </authorList>
    </citation>
    <scope>NUCLEOTIDE SEQUENCE [LARGE SCALE GENOMIC DNA]</scope>
    <source>
        <strain evidence="2">Bat1K_MPI-CBG_1</strain>
    </source>
</reference>
<feature type="region of interest" description="Disordered" evidence="1">
    <location>
        <begin position="15"/>
        <end position="46"/>
    </location>
</feature>